<reference evidence="3" key="1">
    <citation type="journal article" date="2019" name="Int. J. Syst. Evol. Microbiol.">
        <title>The Global Catalogue of Microorganisms (GCM) 10K type strain sequencing project: providing services to taxonomists for standard genome sequencing and annotation.</title>
        <authorList>
            <consortium name="The Broad Institute Genomics Platform"/>
            <consortium name="The Broad Institute Genome Sequencing Center for Infectious Disease"/>
            <person name="Wu L."/>
            <person name="Ma J."/>
        </authorList>
    </citation>
    <scope>NUCLEOTIDE SEQUENCE [LARGE SCALE GENOMIC DNA]</scope>
    <source>
        <strain evidence="3">JCM 17225</strain>
    </source>
</reference>
<protein>
    <submittedName>
        <fullName evidence="2">ATP-grasp domain-containing protein</fullName>
    </submittedName>
</protein>
<name>A0ABP7TCG0_9BACT</name>
<evidence type="ECO:0000313" key="2">
    <source>
        <dbReference type="EMBL" id="GAA4024208.1"/>
    </source>
</evidence>
<comment type="caution">
    <text evidence="2">The sequence shown here is derived from an EMBL/GenBank/DDBJ whole genome shotgun (WGS) entry which is preliminary data.</text>
</comment>
<dbReference type="RefSeq" id="WP_345049922.1">
    <property type="nucleotide sequence ID" value="NZ_BAABDK010000001.1"/>
</dbReference>
<evidence type="ECO:0000313" key="3">
    <source>
        <dbReference type="Proteomes" id="UP001501469"/>
    </source>
</evidence>
<dbReference type="InterPro" id="IPR041261">
    <property type="entry name" value="R2K_2"/>
</dbReference>
<dbReference type="Proteomes" id="UP001501469">
    <property type="component" value="Unassembled WGS sequence"/>
</dbReference>
<proteinExistence type="predicted"/>
<organism evidence="2 3">
    <name type="scientific">Hymenobacter glaciei</name>
    <dbReference type="NCBI Taxonomy" id="877209"/>
    <lineage>
        <taxon>Bacteria</taxon>
        <taxon>Pseudomonadati</taxon>
        <taxon>Bacteroidota</taxon>
        <taxon>Cytophagia</taxon>
        <taxon>Cytophagales</taxon>
        <taxon>Hymenobacteraceae</taxon>
        <taxon>Hymenobacter</taxon>
    </lineage>
</organism>
<dbReference type="Pfam" id="PF18299">
    <property type="entry name" value="R2K_2"/>
    <property type="match status" value="1"/>
</dbReference>
<keyword evidence="3" id="KW-1185">Reference proteome</keyword>
<accession>A0ABP7TCG0</accession>
<gene>
    <name evidence="2" type="ORF">GCM10022409_05210</name>
</gene>
<dbReference type="SUPFAM" id="SSF56059">
    <property type="entry name" value="Glutathione synthetase ATP-binding domain-like"/>
    <property type="match status" value="1"/>
</dbReference>
<feature type="domain" description="ATP-grasp" evidence="1">
    <location>
        <begin position="60"/>
        <end position="206"/>
    </location>
</feature>
<evidence type="ECO:0000259" key="1">
    <source>
        <dbReference type="Pfam" id="PF18299"/>
    </source>
</evidence>
<sequence length="224" mass="24857">MDGFQQMGWEIVPYTDAEPVHDLAPDEVVVGHIAAVRASLRSLGMVVPAELGYPASLLPFLGRRLWRSTINAVAADASLWPVFVKPLHDAKKFTGVLVRSPRDLVGCGDQYEDTPVWCAEPLHFVTEWRCFVRYGRILDVRPYKGDWRAHFDPRVIEQALAAYLPEAPTAFSLDIGCTATGQTVVVEVNDGYALGSYGLMPLAYAKFLSARWAEMTGSVDYCDF</sequence>
<dbReference type="EMBL" id="BAABDK010000001">
    <property type="protein sequence ID" value="GAA4024208.1"/>
    <property type="molecule type" value="Genomic_DNA"/>
</dbReference>